<evidence type="ECO:0000313" key="13">
    <source>
        <dbReference type="Proteomes" id="UP000515140"/>
    </source>
</evidence>
<dbReference type="Proteomes" id="UP000515140">
    <property type="component" value="Unplaced"/>
</dbReference>
<dbReference type="PRINTS" id="PR00237">
    <property type="entry name" value="GPCRRHODOPSN"/>
</dbReference>
<protein>
    <recommendedName>
        <fullName evidence="9">Probable G-protein coupled receptor 25</fullName>
    </recommendedName>
</protein>
<dbReference type="FunFam" id="1.20.1070.10:FF:000276">
    <property type="entry name" value="G protein-coupled receptor 25"/>
    <property type="match status" value="1"/>
</dbReference>
<dbReference type="InterPro" id="IPR050119">
    <property type="entry name" value="CCR1-9-like"/>
</dbReference>
<evidence type="ECO:0000256" key="4">
    <source>
        <dbReference type="ARBA" id="ARBA00023040"/>
    </source>
</evidence>
<feature type="transmembrane region" description="Helical" evidence="11">
    <location>
        <begin position="197"/>
        <end position="224"/>
    </location>
</feature>
<evidence type="ECO:0000256" key="1">
    <source>
        <dbReference type="ARBA" id="ARBA00004141"/>
    </source>
</evidence>
<organism evidence="13 14">
    <name type="scientific">Phascolarctos cinereus</name>
    <name type="common">Koala</name>
    <dbReference type="NCBI Taxonomy" id="38626"/>
    <lineage>
        <taxon>Eukaryota</taxon>
        <taxon>Metazoa</taxon>
        <taxon>Chordata</taxon>
        <taxon>Craniata</taxon>
        <taxon>Vertebrata</taxon>
        <taxon>Euteleostomi</taxon>
        <taxon>Mammalia</taxon>
        <taxon>Metatheria</taxon>
        <taxon>Diprotodontia</taxon>
        <taxon>Phascolarctidae</taxon>
        <taxon>Phascolarctos</taxon>
    </lineage>
</organism>
<gene>
    <name evidence="14" type="primary">GPR25</name>
</gene>
<comment type="function">
    <text evidence="8">Orphan receptor.</text>
</comment>
<accession>A0A6P5LQ92</accession>
<feature type="transmembrane region" description="Helical" evidence="11">
    <location>
        <begin position="245"/>
        <end position="267"/>
    </location>
</feature>
<feature type="domain" description="G-protein coupled receptors family 1 profile" evidence="12">
    <location>
        <begin position="55"/>
        <end position="307"/>
    </location>
</feature>
<dbReference type="PROSITE" id="PS00237">
    <property type="entry name" value="G_PROTEIN_RECEP_F1_1"/>
    <property type="match status" value="1"/>
</dbReference>
<dbReference type="PANTHER" id="PTHR10489">
    <property type="entry name" value="CELL ADHESION MOLECULE"/>
    <property type="match status" value="1"/>
</dbReference>
<keyword evidence="2 10" id="KW-0812">Transmembrane</keyword>
<dbReference type="AlphaFoldDB" id="A0A6P5LQ92"/>
<name>A0A6P5LQ92_PHACI</name>
<dbReference type="GO" id="GO:0009897">
    <property type="term" value="C:external side of plasma membrane"/>
    <property type="evidence" value="ECO:0007669"/>
    <property type="project" value="TreeGrafter"/>
</dbReference>
<dbReference type="SUPFAM" id="SSF81321">
    <property type="entry name" value="Family A G protein-coupled receptor-like"/>
    <property type="match status" value="1"/>
</dbReference>
<sequence>MTTESWSPSPEEGDENYEWSGDYGEPVFCPTPALPFGHIFIPLLYLAAFGAGLMGNSFVVWLLAGQQGPQRLVDTFVLHLAVADLMFVVTLPFWATAVGLRGQWIFGEDLCKVSSFIIAVTRCASTLLLTGMSVDRYLAVVKLLDARPLRNRGCMLMTCAVIWTISILAGVPSLVYRKLLPMPVGPGSLCGDDPTDIFQWLSLLVLFLTFVLPLGIIFFCYSLISQRLWNPPQVGRGRKNNSLRIIFAIVGTFTCSWLPYSILKTFFHIAHLRALPLDCPLLLALRWGLTLSTCLAFVNSSANPVIYLLLDRSFRARAQGTCRRTRPLLASRVSSASSLSGGDSSVFQGWALGRGRNMRLAPRLSILQNS</sequence>
<keyword evidence="4 10" id="KW-0297">G-protein coupled receptor</keyword>
<evidence type="ECO:0000256" key="9">
    <source>
        <dbReference type="ARBA" id="ARBA00067950"/>
    </source>
</evidence>
<evidence type="ECO:0000256" key="2">
    <source>
        <dbReference type="ARBA" id="ARBA00022692"/>
    </source>
</evidence>
<dbReference type="GO" id="GO:0019722">
    <property type="term" value="P:calcium-mediated signaling"/>
    <property type="evidence" value="ECO:0007669"/>
    <property type="project" value="TreeGrafter"/>
</dbReference>
<keyword evidence="13" id="KW-1185">Reference proteome</keyword>
<dbReference type="InParanoid" id="A0A6P5LQ92"/>
<comment type="subcellular location">
    <subcellularLocation>
        <location evidence="1">Membrane</location>
        <topology evidence="1">Multi-pass membrane protein</topology>
    </subcellularLocation>
</comment>
<keyword evidence="7 10" id="KW-0807">Transducer</keyword>
<dbReference type="GeneID" id="110219523"/>
<dbReference type="Gene3D" id="1.20.1070.10">
    <property type="entry name" value="Rhodopsin 7-helix transmembrane proteins"/>
    <property type="match status" value="1"/>
</dbReference>
<dbReference type="GO" id="GO:0016493">
    <property type="term" value="F:C-C chemokine receptor activity"/>
    <property type="evidence" value="ECO:0007669"/>
    <property type="project" value="TreeGrafter"/>
</dbReference>
<keyword evidence="6 10" id="KW-0675">Receptor</keyword>
<dbReference type="FunCoup" id="A0A6P5LQ92">
    <property type="interactions" value="457"/>
</dbReference>
<keyword evidence="5 11" id="KW-0472">Membrane</keyword>
<evidence type="ECO:0000256" key="8">
    <source>
        <dbReference type="ARBA" id="ARBA00035627"/>
    </source>
</evidence>
<evidence type="ECO:0000313" key="14">
    <source>
        <dbReference type="RefSeq" id="XP_020858569.1"/>
    </source>
</evidence>
<feature type="transmembrane region" description="Helical" evidence="11">
    <location>
        <begin position="39"/>
        <end position="64"/>
    </location>
</feature>
<dbReference type="RefSeq" id="XP_020858569.1">
    <property type="nucleotide sequence ID" value="XM_021002910.1"/>
</dbReference>
<evidence type="ECO:0000256" key="11">
    <source>
        <dbReference type="SAM" id="Phobius"/>
    </source>
</evidence>
<evidence type="ECO:0000256" key="10">
    <source>
        <dbReference type="RuleBase" id="RU000688"/>
    </source>
</evidence>
<keyword evidence="3 11" id="KW-1133">Transmembrane helix</keyword>
<dbReference type="GO" id="GO:0006955">
    <property type="term" value="P:immune response"/>
    <property type="evidence" value="ECO:0007669"/>
    <property type="project" value="TreeGrafter"/>
</dbReference>
<dbReference type="Pfam" id="PF00001">
    <property type="entry name" value="7tm_1"/>
    <property type="match status" value="1"/>
</dbReference>
<dbReference type="GO" id="GO:0007204">
    <property type="term" value="P:positive regulation of cytosolic calcium ion concentration"/>
    <property type="evidence" value="ECO:0007669"/>
    <property type="project" value="TreeGrafter"/>
</dbReference>
<dbReference type="GO" id="GO:0060326">
    <property type="term" value="P:cell chemotaxis"/>
    <property type="evidence" value="ECO:0007669"/>
    <property type="project" value="TreeGrafter"/>
</dbReference>
<feature type="transmembrane region" description="Helical" evidence="11">
    <location>
        <begin position="76"/>
        <end position="95"/>
    </location>
</feature>
<dbReference type="InterPro" id="IPR017452">
    <property type="entry name" value="GPCR_Rhodpsn_7TM"/>
</dbReference>
<evidence type="ECO:0000256" key="6">
    <source>
        <dbReference type="ARBA" id="ARBA00023170"/>
    </source>
</evidence>
<dbReference type="PROSITE" id="PS50262">
    <property type="entry name" value="G_PROTEIN_RECEP_F1_2"/>
    <property type="match status" value="1"/>
</dbReference>
<feature type="transmembrane region" description="Helical" evidence="11">
    <location>
        <begin position="115"/>
        <end position="134"/>
    </location>
</feature>
<dbReference type="InterPro" id="IPR000276">
    <property type="entry name" value="GPCR_Rhodpsn"/>
</dbReference>
<dbReference type="PANTHER" id="PTHR10489:SF954">
    <property type="entry name" value="G PROTEIN-COUPLED RECEPTOR 25"/>
    <property type="match status" value="1"/>
</dbReference>
<dbReference type="CTD" id="2848"/>
<proteinExistence type="inferred from homology"/>
<comment type="similarity">
    <text evidence="10">Belongs to the G-protein coupled receptor 1 family.</text>
</comment>
<feature type="transmembrane region" description="Helical" evidence="11">
    <location>
        <begin position="287"/>
        <end position="310"/>
    </location>
</feature>
<evidence type="ECO:0000259" key="12">
    <source>
        <dbReference type="PROSITE" id="PS50262"/>
    </source>
</evidence>
<feature type="transmembrane region" description="Helical" evidence="11">
    <location>
        <begin position="155"/>
        <end position="177"/>
    </location>
</feature>
<reference evidence="14" key="1">
    <citation type="submission" date="2025-08" db="UniProtKB">
        <authorList>
            <consortium name="RefSeq"/>
        </authorList>
    </citation>
    <scope>IDENTIFICATION</scope>
    <source>
        <tissue evidence="14">Spleen</tissue>
    </source>
</reference>
<evidence type="ECO:0000256" key="5">
    <source>
        <dbReference type="ARBA" id="ARBA00023136"/>
    </source>
</evidence>
<dbReference type="KEGG" id="pcw:110219523"/>
<dbReference type="GO" id="GO:0019957">
    <property type="term" value="F:C-C chemokine binding"/>
    <property type="evidence" value="ECO:0007669"/>
    <property type="project" value="TreeGrafter"/>
</dbReference>
<evidence type="ECO:0000256" key="3">
    <source>
        <dbReference type="ARBA" id="ARBA00022989"/>
    </source>
</evidence>
<evidence type="ECO:0000256" key="7">
    <source>
        <dbReference type="ARBA" id="ARBA00023224"/>
    </source>
</evidence>